<accession>A0A8J2P715</accession>
<reference evidence="1" key="1">
    <citation type="submission" date="2021-06" db="EMBL/GenBank/DDBJ databases">
        <authorList>
            <person name="Hodson N. C."/>
            <person name="Mongue J. A."/>
            <person name="Jaron S. K."/>
        </authorList>
    </citation>
    <scope>NUCLEOTIDE SEQUENCE</scope>
</reference>
<dbReference type="EMBL" id="CAJVCH010251759">
    <property type="protein sequence ID" value="CAG7733594.1"/>
    <property type="molecule type" value="Genomic_DNA"/>
</dbReference>
<dbReference type="Proteomes" id="UP000708208">
    <property type="component" value="Unassembled WGS sequence"/>
</dbReference>
<comment type="caution">
    <text evidence="1">The sequence shown here is derived from an EMBL/GenBank/DDBJ whole genome shotgun (WGS) entry which is preliminary data.</text>
</comment>
<proteinExistence type="predicted"/>
<evidence type="ECO:0000313" key="1">
    <source>
        <dbReference type="EMBL" id="CAG7733594.1"/>
    </source>
</evidence>
<protein>
    <submittedName>
        <fullName evidence="1">Uncharacterized protein</fullName>
    </submittedName>
</protein>
<name>A0A8J2P715_9HEXA</name>
<evidence type="ECO:0000313" key="2">
    <source>
        <dbReference type="Proteomes" id="UP000708208"/>
    </source>
</evidence>
<dbReference type="AlphaFoldDB" id="A0A8J2P715"/>
<sequence>MVFQRPLFYGQPCGISPWSPPKRMFALTLGSSDLRKKMRMSPKKKLLGLPKRGECSEKRTFPHGFGPT</sequence>
<gene>
    <name evidence="1" type="ORF">AFUS01_LOCUS22026</name>
</gene>
<keyword evidence="2" id="KW-1185">Reference proteome</keyword>
<organism evidence="1 2">
    <name type="scientific">Allacma fusca</name>
    <dbReference type="NCBI Taxonomy" id="39272"/>
    <lineage>
        <taxon>Eukaryota</taxon>
        <taxon>Metazoa</taxon>
        <taxon>Ecdysozoa</taxon>
        <taxon>Arthropoda</taxon>
        <taxon>Hexapoda</taxon>
        <taxon>Collembola</taxon>
        <taxon>Symphypleona</taxon>
        <taxon>Sminthuridae</taxon>
        <taxon>Allacma</taxon>
    </lineage>
</organism>